<dbReference type="PANTHER" id="PTHR14614">
    <property type="entry name" value="HEPATOCELLULAR CARCINOMA-ASSOCIATED ANTIGEN"/>
    <property type="match status" value="1"/>
</dbReference>
<dbReference type="AlphaFoldDB" id="A0A427YC30"/>
<evidence type="ECO:0000313" key="3">
    <source>
        <dbReference type="Proteomes" id="UP000279259"/>
    </source>
</evidence>
<dbReference type="PANTHER" id="PTHR14614:SF104">
    <property type="entry name" value="N-METHYLTRANSFERASE, PUTATIVE (AFU_ORTHOLOGUE AFUA_1G17750)-RELATED"/>
    <property type="match status" value="1"/>
</dbReference>
<dbReference type="SUPFAM" id="SSF53335">
    <property type="entry name" value="S-adenosyl-L-methionine-dependent methyltransferases"/>
    <property type="match status" value="1"/>
</dbReference>
<keyword evidence="3" id="KW-1185">Reference proteome</keyword>
<dbReference type="EMBL" id="RSCD01000016">
    <property type="protein sequence ID" value="RSH88613.1"/>
    <property type="molecule type" value="Genomic_DNA"/>
</dbReference>
<organism evidence="2 3">
    <name type="scientific">Saitozyma podzolica</name>
    <dbReference type="NCBI Taxonomy" id="1890683"/>
    <lineage>
        <taxon>Eukaryota</taxon>
        <taxon>Fungi</taxon>
        <taxon>Dikarya</taxon>
        <taxon>Basidiomycota</taxon>
        <taxon>Agaricomycotina</taxon>
        <taxon>Tremellomycetes</taxon>
        <taxon>Tremellales</taxon>
        <taxon>Trimorphomycetaceae</taxon>
        <taxon>Saitozyma</taxon>
    </lineage>
</organism>
<evidence type="ECO:0000313" key="2">
    <source>
        <dbReference type="EMBL" id="RSH88613.1"/>
    </source>
</evidence>
<dbReference type="Pfam" id="PF10294">
    <property type="entry name" value="Methyltransf_16"/>
    <property type="match status" value="1"/>
</dbReference>
<dbReference type="GO" id="GO:0008757">
    <property type="term" value="F:S-adenosylmethionine-dependent methyltransferase activity"/>
    <property type="evidence" value="ECO:0007669"/>
    <property type="project" value="UniProtKB-ARBA"/>
</dbReference>
<dbReference type="InterPro" id="IPR019410">
    <property type="entry name" value="Methyltransf_16"/>
</dbReference>
<evidence type="ECO:0000256" key="1">
    <source>
        <dbReference type="SAM" id="MobiDB-lite"/>
    </source>
</evidence>
<sequence>MAQDGRDGTEIAIAEADGDHPGGRDPMPRTDRPEPSASSSSSPVLSPSPASSSSASIDPLDIFDTSLAAIFSVPPISFSTYSPSSLHTYVPPSSAAPPLSAPIELRLAEPPANLTSLQANYLWLAGVYLADLLSLGEIGIGVGSRVAELGAGAGLPGVVAARRGAEVVSSDWGDPAILSTLLDNFERNVSTSTPTRTYAVVGHQWGTDPSPLLQALCTHPPQTRFDHLLLADTIWITEAHSALLDSVVALLRPGGVAHIAAGYHTGRGPVERFVSAARARGARVGSMREVQWKLGGGWEEYSGTHSGEGEERGVVVYFTLQTDTKDLGDEFTIR</sequence>
<gene>
    <name evidence="2" type="ORF">EHS25_002840</name>
</gene>
<reference evidence="2 3" key="1">
    <citation type="submission" date="2018-11" db="EMBL/GenBank/DDBJ databases">
        <title>Genome sequence of Saitozyma podzolica DSM 27192.</title>
        <authorList>
            <person name="Aliyu H."/>
            <person name="Gorte O."/>
            <person name="Ochsenreither K."/>
        </authorList>
    </citation>
    <scope>NUCLEOTIDE SEQUENCE [LARGE SCALE GENOMIC DNA]</scope>
    <source>
        <strain evidence="2 3">DSM 27192</strain>
    </source>
</reference>
<dbReference type="Gene3D" id="3.40.50.150">
    <property type="entry name" value="Vaccinia Virus protein VP39"/>
    <property type="match status" value="1"/>
</dbReference>
<name>A0A427YC30_9TREE</name>
<proteinExistence type="predicted"/>
<dbReference type="GO" id="GO:0005737">
    <property type="term" value="C:cytoplasm"/>
    <property type="evidence" value="ECO:0007669"/>
    <property type="project" value="TreeGrafter"/>
</dbReference>
<feature type="region of interest" description="Disordered" evidence="1">
    <location>
        <begin position="1"/>
        <end position="54"/>
    </location>
</feature>
<dbReference type="Proteomes" id="UP000279259">
    <property type="component" value="Unassembled WGS sequence"/>
</dbReference>
<dbReference type="OrthoDB" id="407325at2759"/>
<feature type="compositionally biased region" description="Low complexity" evidence="1">
    <location>
        <begin position="35"/>
        <end position="54"/>
    </location>
</feature>
<comment type="caution">
    <text evidence="2">The sequence shown here is derived from an EMBL/GenBank/DDBJ whole genome shotgun (WGS) entry which is preliminary data.</text>
</comment>
<evidence type="ECO:0008006" key="4">
    <source>
        <dbReference type="Google" id="ProtNLM"/>
    </source>
</evidence>
<protein>
    <recommendedName>
        <fullName evidence="4">Nicotinamide n-methyltransferase</fullName>
    </recommendedName>
</protein>
<dbReference type="InterPro" id="IPR029063">
    <property type="entry name" value="SAM-dependent_MTases_sf"/>
</dbReference>
<accession>A0A427YC30</accession>
<feature type="compositionally biased region" description="Basic and acidic residues" evidence="1">
    <location>
        <begin position="17"/>
        <end position="34"/>
    </location>
</feature>